<comment type="caution">
    <text evidence="1">The sequence shown here is derived from an EMBL/GenBank/DDBJ whole genome shotgun (WGS) entry which is preliminary data.</text>
</comment>
<gene>
    <name evidence="1" type="ORF">J2Z82_003679</name>
</gene>
<accession>A0ABS4HIF1</accession>
<reference evidence="1 2" key="1">
    <citation type="submission" date="2021-03" db="EMBL/GenBank/DDBJ databases">
        <title>Genomic Encyclopedia of Type Strains, Phase IV (KMG-IV): sequencing the most valuable type-strain genomes for metagenomic binning, comparative biology and taxonomic classification.</title>
        <authorList>
            <person name="Goeker M."/>
        </authorList>
    </citation>
    <scope>NUCLEOTIDE SEQUENCE [LARGE SCALE GENOMIC DNA]</scope>
    <source>
        <strain evidence="1 2">DSM 21085</strain>
    </source>
</reference>
<name>A0ABS4HIF1_9BACI</name>
<organism evidence="1 2">
    <name type="scientific">Virgibacillus litoralis</name>
    <dbReference type="NCBI Taxonomy" id="578221"/>
    <lineage>
        <taxon>Bacteria</taxon>
        <taxon>Bacillati</taxon>
        <taxon>Bacillota</taxon>
        <taxon>Bacilli</taxon>
        <taxon>Bacillales</taxon>
        <taxon>Bacillaceae</taxon>
        <taxon>Virgibacillus</taxon>
    </lineage>
</organism>
<protein>
    <submittedName>
        <fullName evidence="1">Uncharacterized protein</fullName>
    </submittedName>
</protein>
<proteinExistence type="predicted"/>
<sequence length="38" mass="4341">MAEFLVVVQKESIITLLTTKKASKLMDAFKLLTNVRLF</sequence>
<dbReference type="Proteomes" id="UP001519328">
    <property type="component" value="Unassembled WGS sequence"/>
</dbReference>
<evidence type="ECO:0000313" key="2">
    <source>
        <dbReference type="Proteomes" id="UP001519328"/>
    </source>
</evidence>
<evidence type="ECO:0000313" key="1">
    <source>
        <dbReference type="EMBL" id="MBP1950707.1"/>
    </source>
</evidence>
<keyword evidence="2" id="KW-1185">Reference proteome</keyword>
<dbReference type="EMBL" id="JAGGKK010000028">
    <property type="protein sequence ID" value="MBP1950707.1"/>
    <property type="molecule type" value="Genomic_DNA"/>
</dbReference>